<name>A0ABY2XCI8_9RHOB</name>
<evidence type="ECO:0000313" key="2">
    <source>
        <dbReference type="Proteomes" id="UP001191082"/>
    </source>
</evidence>
<protein>
    <submittedName>
        <fullName evidence="1">DUF1217 domain-containing protein</fullName>
    </submittedName>
</protein>
<dbReference type="EMBL" id="VCPC01000001">
    <property type="protein sequence ID" value="TMV14735.1"/>
    <property type="molecule type" value="Genomic_DNA"/>
</dbReference>
<dbReference type="SUPFAM" id="SSF158837">
    <property type="entry name" value="AGR C 984p-like"/>
    <property type="match status" value="4"/>
</dbReference>
<dbReference type="Gene3D" id="1.10.3700.10">
    <property type="entry name" value="AGR C 984p-like"/>
    <property type="match status" value="3"/>
</dbReference>
<dbReference type="RefSeq" id="WP_138862087.1">
    <property type="nucleotide sequence ID" value="NZ_VCPC01000001.1"/>
</dbReference>
<dbReference type="Pfam" id="PF06748">
    <property type="entry name" value="DUF1217"/>
    <property type="match status" value="4"/>
</dbReference>
<organism evidence="1 2">
    <name type="scientific">Arenibacterium halophilum</name>
    <dbReference type="NCBI Taxonomy" id="2583821"/>
    <lineage>
        <taxon>Bacteria</taxon>
        <taxon>Pseudomonadati</taxon>
        <taxon>Pseudomonadota</taxon>
        <taxon>Alphaproteobacteria</taxon>
        <taxon>Rhodobacterales</taxon>
        <taxon>Paracoccaceae</taxon>
        <taxon>Arenibacterium</taxon>
    </lineage>
</organism>
<dbReference type="Proteomes" id="UP001191082">
    <property type="component" value="Unassembled WGS sequence"/>
</dbReference>
<keyword evidence="2" id="KW-1185">Reference proteome</keyword>
<comment type="caution">
    <text evidence="1">The sequence shown here is derived from an EMBL/GenBank/DDBJ whole genome shotgun (WGS) entry which is preliminary data.</text>
</comment>
<accession>A0ABY2XCI8</accession>
<evidence type="ECO:0000313" key="1">
    <source>
        <dbReference type="EMBL" id="TMV14735.1"/>
    </source>
</evidence>
<proteinExistence type="predicted"/>
<reference evidence="1 2" key="1">
    <citation type="submission" date="2019-05" db="EMBL/GenBank/DDBJ databases">
        <title>Marivita sp. nov. isolated from sea sediment.</title>
        <authorList>
            <person name="Kim W."/>
        </authorList>
    </citation>
    <scope>NUCLEOTIDE SEQUENCE [LARGE SCALE GENOMIC DNA]</scope>
    <source>
        <strain evidence="1 2">CAU 1492</strain>
    </source>
</reference>
<dbReference type="InterPro" id="IPR010626">
    <property type="entry name" value="DUF1217"/>
</dbReference>
<dbReference type="InterPro" id="IPR023157">
    <property type="entry name" value="AGR-C-984p-like_sf"/>
</dbReference>
<gene>
    <name evidence="1" type="ORF">FGK64_01795</name>
</gene>
<sequence length="530" mass="58301">MFTPTVIGTGLAGYGFLQRTRGQQQALYAQSPQVTRDTQHFMDKLKVVQSSEQLMEDRALLRVALGAFGLDEDINNRAFIKKILDSDLSDSGSLANKLADNRYLAFAKAFNFAGEAPQLEGLSSASEVMEELAGLKTADDLLRRPALLTAALSQFGLEGDRSNTFFLKQVLNSDVTDPASFANRLSDPRYAEMAEAFGFAEKLAQKDTIYGFAAKFDGVAGSIKTADDLFAEPELLEATLDIFGLENDIYRPDFLREVLESDLGDAASVANTQDDTRYLALAEAFGFHARAEAEAVNAPYTSRLEKLVETVNARATVIGSPSELFSDIGLMLDTFAFFDLPSRADGAQFAAKILNSDRDNPLSYLNLEQDQRYHAFADAFIMKPETEGRVYPAGFAEGIVQNYLDRQFEIQIGQSDASMRVAMSLERELNDTVKNALSTDAQWYGVLASKPLRAVFETIFGLPPSFGALDIDRQLNDMKVRAQNYFGTDDLADFTDPDLMDQLRNRYLTLSGVQNTAQVGNSVLTLLAGN</sequence>